<dbReference type="RefSeq" id="WP_393171460.1">
    <property type="nucleotide sequence ID" value="NZ_JBICRM010000022.1"/>
</dbReference>
<feature type="compositionally biased region" description="Low complexity" evidence="1">
    <location>
        <begin position="11"/>
        <end position="22"/>
    </location>
</feature>
<evidence type="ECO:0000313" key="3">
    <source>
        <dbReference type="Proteomes" id="UP001603978"/>
    </source>
</evidence>
<dbReference type="EMBL" id="JBICRM010000022">
    <property type="protein sequence ID" value="MFG1707630.1"/>
    <property type="molecule type" value="Genomic_DNA"/>
</dbReference>
<comment type="caution">
    <text evidence="2">The sequence shown here is derived from an EMBL/GenBank/DDBJ whole genome shotgun (WGS) entry which is preliminary data.</text>
</comment>
<evidence type="ECO:0000313" key="2">
    <source>
        <dbReference type="EMBL" id="MFG1707630.1"/>
    </source>
</evidence>
<dbReference type="Proteomes" id="UP001603978">
    <property type="component" value="Unassembled WGS sequence"/>
</dbReference>
<feature type="region of interest" description="Disordered" evidence="1">
    <location>
        <begin position="1"/>
        <end position="24"/>
    </location>
</feature>
<reference evidence="2 3" key="1">
    <citation type="submission" date="2024-10" db="EMBL/GenBank/DDBJ databases">
        <authorList>
            <person name="Topkara A.R."/>
            <person name="Saygin H."/>
        </authorList>
    </citation>
    <scope>NUCLEOTIDE SEQUENCE [LARGE SCALE GENOMIC DNA]</scope>
    <source>
        <strain evidence="2 3">M3C6</strain>
    </source>
</reference>
<name>A0ABW7AJS9_9ACTN</name>
<sequence length="76" mass="8773">MSRTPRHGRCAASSEFQAAGAARRTVSRTEFAAMSRGMPLLDDRTYREDMDRHVNDDLYDPYDRALGRSEFTEDER</sequence>
<keyword evidence="3" id="KW-1185">Reference proteome</keyword>
<organism evidence="2 3">
    <name type="scientific">Nonomuraea marmarensis</name>
    <dbReference type="NCBI Taxonomy" id="3351344"/>
    <lineage>
        <taxon>Bacteria</taxon>
        <taxon>Bacillati</taxon>
        <taxon>Actinomycetota</taxon>
        <taxon>Actinomycetes</taxon>
        <taxon>Streptosporangiales</taxon>
        <taxon>Streptosporangiaceae</taxon>
        <taxon>Nonomuraea</taxon>
    </lineage>
</organism>
<evidence type="ECO:0000256" key="1">
    <source>
        <dbReference type="SAM" id="MobiDB-lite"/>
    </source>
</evidence>
<gene>
    <name evidence="2" type="ORF">ACFLIM_30950</name>
</gene>
<proteinExistence type="predicted"/>
<protein>
    <submittedName>
        <fullName evidence="2">Uncharacterized protein</fullName>
    </submittedName>
</protein>
<accession>A0ABW7AJS9</accession>